<sequence>MGQRVRISLGRYPALSLREARQLRDETLSVVARSINPRTGRKQKRQADKLAGEKIFMTVYEQWMGNRHLTLEEGRQRSLEQIRRVFNKNAFSYLKRLAIYEVIRPHLL</sequence>
<evidence type="ECO:0000259" key="3">
    <source>
        <dbReference type="Pfam" id="PF13356"/>
    </source>
</evidence>
<dbReference type="Gene3D" id="3.30.160.390">
    <property type="entry name" value="Integrase, DNA-binding domain"/>
    <property type="match status" value="1"/>
</dbReference>
<evidence type="ECO:0000313" key="4">
    <source>
        <dbReference type="EMBL" id="VVD70033.1"/>
    </source>
</evidence>
<dbReference type="Proteomes" id="UP000400981">
    <property type="component" value="Unassembled WGS sequence"/>
</dbReference>
<comment type="similarity">
    <text evidence="1">Belongs to the 'phage' integrase family.</text>
</comment>
<evidence type="ECO:0000256" key="2">
    <source>
        <dbReference type="ARBA" id="ARBA00022908"/>
    </source>
</evidence>
<dbReference type="Pfam" id="PF13356">
    <property type="entry name" value="Arm-DNA-bind_3"/>
    <property type="match status" value="1"/>
</dbReference>
<name>A0A5E4S499_9BURK</name>
<dbReference type="InterPro" id="IPR050808">
    <property type="entry name" value="Phage_Integrase"/>
</dbReference>
<keyword evidence="2" id="KW-0229">DNA integration</keyword>
<dbReference type="EMBL" id="CABPSH010000001">
    <property type="protein sequence ID" value="VVD70033.1"/>
    <property type="molecule type" value="Genomic_DNA"/>
</dbReference>
<proteinExistence type="inferred from homology"/>
<dbReference type="AlphaFoldDB" id="A0A5E4S499"/>
<dbReference type="PANTHER" id="PTHR30629:SF2">
    <property type="entry name" value="PROPHAGE INTEGRASE INTS-RELATED"/>
    <property type="match status" value="1"/>
</dbReference>
<feature type="domain" description="Integrase DNA-binding" evidence="3">
    <location>
        <begin position="2"/>
        <end position="44"/>
    </location>
</feature>
<dbReference type="GO" id="GO:0015074">
    <property type="term" value="P:DNA integration"/>
    <property type="evidence" value="ECO:0007669"/>
    <property type="project" value="UniProtKB-KW"/>
</dbReference>
<reference evidence="4 5" key="1">
    <citation type="submission" date="2019-08" db="EMBL/GenBank/DDBJ databases">
        <authorList>
            <person name="Peeters C."/>
        </authorList>
    </citation>
    <scope>NUCLEOTIDE SEQUENCE [LARGE SCALE GENOMIC DNA]</scope>
    <source>
        <strain evidence="4 5">LMG 31012</strain>
    </source>
</reference>
<keyword evidence="5" id="KW-1185">Reference proteome</keyword>
<evidence type="ECO:0000313" key="5">
    <source>
        <dbReference type="Proteomes" id="UP000400981"/>
    </source>
</evidence>
<dbReference type="InterPro" id="IPR038488">
    <property type="entry name" value="Integrase_DNA-bd_sf"/>
</dbReference>
<organism evidence="4 5">
    <name type="scientific">Pandoraea eparura</name>
    <dbReference type="NCBI Taxonomy" id="2508291"/>
    <lineage>
        <taxon>Bacteria</taxon>
        <taxon>Pseudomonadati</taxon>
        <taxon>Pseudomonadota</taxon>
        <taxon>Betaproteobacteria</taxon>
        <taxon>Burkholderiales</taxon>
        <taxon>Burkholderiaceae</taxon>
        <taxon>Pandoraea</taxon>
    </lineage>
</organism>
<gene>
    <name evidence="4" type="ORF">PEP31012_00553</name>
</gene>
<dbReference type="InterPro" id="IPR025166">
    <property type="entry name" value="Integrase_DNA_bind_dom"/>
</dbReference>
<protein>
    <submittedName>
        <fullName evidence="4">Integrase</fullName>
    </submittedName>
</protein>
<accession>A0A5E4S499</accession>
<evidence type="ECO:0000256" key="1">
    <source>
        <dbReference type="ARBA" id="ARBA00008857"/>
    </source>
</evidence>
<dbReference type="PANTHER" id="PTHR30629">
    <property type="entry name" value="PROPHAGE INTEGRASE"/>
    <property type="match status" value="1"/>
</dbReference>